<keyword evidence="2" id="KW-1185">Reference proteome</keyword>
<dbReference type="OrthoDB" id="6766867at2759"/>
<dbReference type="AlphaFoldDB" id="A0A9P0CDG2"/>
<name>A0A9P0CDG2_9CUCU</name>
<gene>
    <name evidence="1" type="ORF">PSYICH_LOCUS1076</name>
</gene>
<reference evidence="1" key="1">
    <citation type="submission" date="2022-01" db="EMBL/GenBank/DDBJ databases">
        <authorList>
            <person name="King R."/>
        </authorList>
    </citation>
    <scope>NUCLEOTIDE SEQUENCE</scope>
</reference>
<proteinExistence type="predicted"/>
<sequence>MGNLDLTLCRSSIENFKYIHLLALVYEDYTSTGERTKQFVLKNCKKITQQKEHITIIKEPGNIYFSHVSIKGSVTAANIKVKLLQFLNKYHTDISDLTVIGCDDTNVNTGWTGGSIRFIENHIKRPLQWCICLLHANELPLRHLFQSLDGDTKGSYSFSKPIRDLLKHCQDMPIVEFKPIKTSLPQLQPDDLSTDQQYLYKICIGIQNGTVTSNLAKRDPEKMSHAYNSQQNATPLYRY</sequence>
<protein>
    <submittedName>
        <fullName evidence="1">Uncharacterized protein</fullName>
    </submittedName>
</protein>
<accession>A0A9P0CDG2</accession>
<dbReference type="Proteomes" id="UP001153636">
    <property type="component" value="Chromosome 1"/>
</dbReference>
<dbReference type="EMBL" id="OV651813">
    <property type="protein sequence ID" value="CAH1099226.1"/>
    <property type="molecule type" value="Genomic_DNA"/>
</dbReference>
<evidence type="ECO:0000313" key="1">
    <source>
        <dbReference type="EMBL" id="CAH1099226.1"/>
    </source>
</evidence>
<evidence type="ECO:0000313" key="2">
    <source>
        <dbReference type="Proteomes" id="UP001153636"/>
    </source>
</evidence>
<organism evidence="1 2">
    <name type="scientific">Psylliodes chrysocephalus</name>
    <dbReference type="NCBI Taxonomy" id="3402493"/>
    <lineage>
        <taxon>Eukaryota</taxon>
        <taxon>Metazoa</taxon>
        <taxon>Ecdysozoa</taxon>
        <taxon>Arthropoda</taxon>
        <taxon>Hexapoda</taxon>
        <taxon>Insecta</taxon>
        <taxon>Pterygota</taxon>
        <taxon>Neoptera</taxon>
        <taxon>Endopterygota</taxon>
        <taxon>Coleoptera</taxon>
        <taxon>Polyphaga</taxon>
        <taxon>Cucujiformia</taxon>
        <taxon>Chrysomeloidea</taxon>
        <taxon>Chrysomelidae</taxon>
        <taxon>Galerucinae</taxon>
        <taxon>Alticini</taxon>
        <taxon>Psylliodes</taxon>
    </lineage>
</organism>